<dbReference type="RefSeq" id="WP_074886165.1">
    <property type="nucleotide sequence ID" value="NZ_FOXO01000008.1"/>
</dbReference>
<dbReference type="InterPro" id="IPR050595">
    <property type="entry name" value="Bact_response_regulator"/>
</dbReference>
<protein>
    <recommendedName>
        <fullName evidence="1">Stage 0 sporulation protein A homolog</fullName>
    </recommendedName>
</protein>
<dbReference type="PANTHER" id="PTHR44591">
    <property type="entry name" value="STRESS RESPONSE REGULATOR PROTEIN 1"/>
    <property type="match status" value="1"/>
</dbReference>
<name>A0A1I5T7L5_9FIRM</name>
<dbReference type="Proteomes" id="UP000182624">
    <property type="component" value="Unassembled WGS sequence"/>
</dbReference>
<gene>
    <name evidence="6" type="ORF">SAMN04487928_10830</name>
</gene>
<dbReference type="EMBL" id="FOXO01000008">
    <property type="protein sequence ID" value="SFP78476.1"/>
    <property type="molecule type" value="Genomic_DNA"/>
</dbReference>
<dbReference type="InterPro" id="IPR011006">
    <property type="entry name" value="CheY-like_superfamily"/>
</dbReference>
<accession>A0A1I5T7L5</accession>
<dbReference type="PANTHER" id="PTHR44591:SF3">
    <property type="entry name" value="RESPONSE REGULATORY DOMAIN-CONTAINING PROTEIN"/>
    <property type="match status" value="1"/>
</dbReference>
<reference evidence="7" key="1">
    <citation type="submission" date="2016-10" db="EMBL/GenBank/DDBJ databases">
        <authorList>
            <person name="Varghese N."/>
            <person name="Submissions S."/>
        </authorList>
    </citation>
    <scope>NUCLEOTIDE SEQUENCE [LARGE SCALE GENOMIC DNA]</scope>
    <source>
        <strain evidence="7">P18</strain>
    </source>
</reference>
<dbReference type="Pfam" id="PF00072">
    <property type="entry name" value="Response_reg"/>
    <property type="match status" value="1"/>
</dbReference>
<dbReference type="PROSITE" id="PS50110">
    <property type="entry name" value="RESPONSE_REGULATORY"/>
    <property type="match status" value="1"/>
</dbReference>
<dbReference type="CDD" id="cd00156">
    <property type="entry name" value="REC"/>
    <property type="match status" value="1"/>
</dbReference>
<keyword evidence="7" id="KW-1185">Reference proteome</keyword>
<proteinExistence type="predicted"/>
<organism evidence="6 7">
    <name type="scientific">Butyrivibrio proteoclasticus</name>
    <dbReference type="NCBI Taxonomy" id="43305"/>
    <lineage>
        <taxon>Bacteria</taxon>
        <taxon>Bacillati</taxon>
        <taxon>Bacillota</taxon>
        <taxon>Clostridia</taxon>
        <taxon>Lachnospirales</taxon>
        <taxon>Lachnospiraceae</taxon>
        <taxon>Butyrivibrio</taxon>
    </lineage>
</organism>
<dbReference type="SUPFAM" id="SSF52172">
    <property type="entry name" value="CheY-like"/>
    <property type="match status" value="1"/>
</dbReference>
<dbReference type="InterPro" id="IPR001789">
    <property type="entry name" value="Sig_transdc_resp-reg_receiver"/>
</dbReference>
<evidence type="ECO:0000256" key="3">
    <source>
        <dbReference type="ARBA" id="ARBA00024867"/>
    </source>
</evidence>
<dbReference type="AlphaFoldDB" id="A0A1I5T7L5"/>
<sequence>MFFGSGKVLVIGEKETFIIKVLMGKLNDAKMQTSFASESLNEINAAWPEDGLIVYYMEAGNRISPEILTFLKDKLSEDNKQIFIIGDAVDTRSMIDSMPPHLIGKVFERPLNYENFVSGTLTYFNMVAEGETKRSVLIVDDDPNYMGLVREWLKESYKVSMANSGMRAIKWLSSNSADLILLDYEMPVTDGPQVLEMLRSDQETKDIPVMFLTGKDDKESVMAVLALKPEGYILKTCGKDELVNTIRKFFMSR</sequence>
<dbReference type="OrthoDB" id="1706569at2"/>
<dbReference type="GO" id="GO:0000160">
    <property type="term" value="P:phosphorelay signal transduction system"/>
    <property type="evidence" value="ECO:0007669"/>
    <property type="project" value="InterPro"/>
</dbReference>
<dbReference type="Gene3D" id="3.40.50.2300">
    <property type="match status" value="1"/>
</dbReference>
<keyword evidence="2 4" id="KW-0597">Phosphoprotein</keyword>
<evidence type="ECO:0000313" key="7">
    <source>
        <dbReference type="Proteomes" id="UP000182624"/>
    </source>
</evidence>
<dbReference type="SMART" id="SM00448">
    <property type="entry name" value="REC"/>
    <property type="match status" value="1"/>
</dbReference>
<comment type="function">
    <text evidence="3">May play the central regulatory role in sporulation. It may be an element of the effector pathway responsible for the activation of sporulation genes in response to nutritional stress. Spo0A may act in concert with spo0H (a sigma factor) to control the expression of some genes that are critical to the sporulation process.</text>
</comment>
<evidence type="ECO:0000256" key="2">
    <source>
        <dbReference type="ARBA" id="ARBA00022553"/>
    </source>
</evidence>
<evidence type="ECO:0000256" key="4">
    <source>
        <dbReference type="PROSITE-ProRule" id="PRU00169"/>
    </source>
</evidence>
<feature type="modified residue" description="4-aspartylphosphate" evidence="4">
    <location>
        <position position="183"/>
    </location>
</feature>
<evidence type="ECO:0000256" key="1">
    <source>
        <dbReference type="ARBA" id="ARBA00018672"/>
    </source>
</evidence>
<feature type="domain" description="Response regulatory" evidence="5">
    <location>
        <begin position="135"/>
        <end position="250"/>
    </location>
</feature>
<evidence type="ECO:0000259" key="5">
    <source>
        <dbReference type="PROSITE" id="PS50110"/>
    </source>
</evidence>
<evidence type="ECO:0000313" key="6">
    <source>
        <dbReference type="EMBL" id="SFP78476.1"/>
    </source>
</evidence>